<feature type="transmembrane region" description="Helical" evidence="1">
    <location>
        <begin position="113"/>
        <end position="130"/>
    </location>
</feature>
<evidence type="ECO:0000313" key="3">
    <source>
        <dbReference type="EMBL" id="CAD2075444.1"/>
    </source>
</evidence>
<organism evidence="3 4">
    <name type="scientific">Jeotgalicoccus meleagridis</name>
    <dbReference type="NCBI Taxonomy" id="2759181"/>
    <lineage>
        <taxon>Bacteria</taxon>
        <taxon>Bacillati</taxon>
        <taxon>Bacillota</taxon>
        <taxon>Bacilli</taxon>
        <taxon>Bacillales</taxon>
        <taxon>Staphylococcaceae</taxon>
        <taxon>Jeotgalicoccus</taxon>
    </lineage>
</organism>
<feature type="domain" description="DUF418" evidence="2">
    <location>
        <begin position="235"/>
        <end position="385"/>
    </location>
</feature>
<sequence length="396" mass="46198">MRIKSADAIRGFSLFGILMANLLIFQFGLSGKEHIEYYQMSPVNYGFYQFVKVVFEGSFMPIFAILFGFSMDKLFQSMKKKEMKWKRLKLLFRAIGLIILGLLHSYFIWEGDILLAYGVAMIIVIPFISLPTWFYRIISYLIIGTLLLLTTASFFVPSEESVASGNEEEIKSYMTEMVDSYQNGTYSEIFDLRQDLEDPIMEEEFKEMDEIGPFVLLVAVFFPALGFMFGIYLSRVNWFQKDAFKFWSNKIFIYLIPVCIIIKSSIYWLNDSDLASNLNLTFGLLLAFSFMCLIKYLYQKYENSLFLTGMKSIGKLSLSMYILQSIFGTLVFYGYGLGLFGKDIFMVSVFVFIAFYILQMYLAIWYLKHFSYGPLEYLLRIITYLRISKKKWVKSS</sequence>
<keyword evidence="1" id="KW-0812">Transmembrane</keyword>
<feature type="transmembrane region" description="Helical" evidence="1">
    <location>
        <begin position="280"/>
        <end position="298"/>
    </location>
</feature>
<feature type="transmembrane region" description="Helical" evidence="1">
    <location>
        <begin position="12"/>
        <end position="29"/>
    </location>
</feature>
<dbReference type="Pfam" id="PF04235">
    <property type="entry name" value="DUF418"/>
    <property type="match status" value="1"/>
</dbReference>
<dbReference type="InterPro" id="IPR052529">
    <property type="entry name" value="Bact_Transport_Assoc"/>
</dbReference>
<reference evidence="3 4" key="1">
    <citation type="submission" date="2020-07" db="EMBL/GenBank/DDBJ databases">
        <authorList>
            <person name="Criscuolo A."/>
        </authorList>
    </citation>
    <scope>NUCLEOTIDE SEQUENCE [LARGE SCALE GENOMIC DNA]</scope>
    <source>
        <strain evidence="3">CIP111649</strain>
    </source>
</reference>
<keyword evidence="1" id="KW-0472">Membrane</keyword>
<dbReference type="InterPro" id="IPR007349">
    <property type="entry name" value="DUF418"/>
</dbReference>
<dbReference type="AlphaFoldDB" id="A0A6V7RCI2"/>
<comment type="caution">
    <text evidence="3">The sequence shown here is derived from an EMBL/GenBank/DDBJ whole genome shotgun (WGS) entry which is preliminary data.</text>
</comment>
<feature type="transmembrane region" description="Helical" evidence="1">
    <location>
        <begin position="251"/>
        <end position="268"/>
    </location>
</feature>
<dbReference type="PANTHER" id="PTHR30590:SF2">
    <property type="entry name" value="INNER MEMBRANE PROTEIN"/>
    <property type="match status" value="1"/>
</dbReference>
<evidence type="ECO:0000259" key="2">
    <source>
        <dbReference type="Pfam" id="PF04235"/>
    </source>
</evidence>
<evidence type="ECO:0000313" key="4">
    <source>
        <dbReference type="Proteomes" id="UP000589351"/>
    </source>
</evidence>
<dbReference type="Proteomes" id="UP000589351">
    <property type="component" value="Unassembled WGS sequence"/>
</dbReference>
<evidence type="ECO:0000256" key="1">
    <source>
        <dbReference type="SAM" id="Phobius"/>
    </source>
</evidence>
<dbReference type="EMBL" id="CAJEWD010000006">
    <property type="protein sequence ID" value="CAD2075444.1"/>
    <property type="molecule type" value="Genomic_DNA"/>
</dbReference>
<feature type="transmembrane region" description="Helical" evidence="1">
    <location>
        <begin position="211"/>
        <end position="231"/>
    </location>
</feature>
<keyword evidence="1" id="KW-1133">Transmembrane helix</keyword>
<protein>
    <recommendedName>
        <fullName evidence="2">DUF418 domain-containing protein</fullName>
    </recommendedName>
</protein>
<feature type="transmembrane region" description="Helical" evidence="1">
    <location>
        <begin position="49"/>
        <end position="69"/>
    </location>
</feature>
<feature type="transmembrane region" description="Helical" evidence="1">
    <location>
        <begin position="137"/>
        <end position="156"/>
    </location>
</feature>
<accession>A0A6V7RCI2</accession>
<dbReference type="PANTHER" id="PTHR30590">
    <property type="entry name" value="INNER MEMBRANE PROTEIN"/>
    <property type="match status" value="1"/>
</dbReference>
<feature type="transmembrane region" description="Helical" evidence="1">
    <location>
        <begin position="90"/>
        <end position="107"/>
    </location>
</feature>
<feature type="transmembrane region" description="Helical" evidence="1">
    <location>
        <begin position="318"/>
        <end position="338"/>
    </location>
</feature>
<name>A0A6V7RCI2_9STAP</name>
<dbReference type="RefSeq" id="WP_185125391.1">
    <property type="nucleotide sequence ID" value="NZ_CAJEWD010000006.1"/>
</dbReference>
<proteinExistence type="predicted"/>
<gene>
    <name evidence="3" type="ORF">JEODO184_00861</name>
</gene>
<keyword evidence="4" id="KW-1185">Reference proteome</keyword>
<feature type="transmembrane region" description="Helical" evidence="1">
    <location>
        <begin position="344"/>
        <end position="367"/>
    </location>
</feature>